<organism evidence="3 4">
    <name type="scientific">Nocardioides dubius</name>
    <dbReference type="NCBI Taxonomy" id="317019"/>
    <lineage>
        <taxon>Bacteria</taxon>
        <taxon>Bacillati</taxon>
        <taxon>Actinomycetota</taxon>
        <taxon>Actinomycetes</taxon>
        <taxon>Propionibacteriales</taxon>
        <taxon>Nocardioidaceae</taxon>
        <taxon>Nocardioides</taxon>
    </lineage>
</organism>
<evidence type="ECO:0000256" key="1">
    <source>
        <dbReference type="SAM" id="MobiDB-lite"/>
    </source>
</evidence>
<dbReference type="InterPro" id="IPR007410">
    <property type="entry name" value="LpqE-like"/>
</dbReference>
<dbReference type="InterPro" id="IPR058248">
    <property type="entry name" value="Lxx211020-like"/>
</dbReference>
<dbReference type="RefSeq" id="WP_343990350.1">
    <property type="nucleotide sequence ID" value="NZ_BAAALG010000001.1"/>
</dbReference>
<feature type="region of interest" description="Disordered" evidence="1">
    <location>
        <begin position="24"/>
        <end position="49"/>
    </location>
</feature>
<sequence length="178" mass="18062">MKKQILTAALVLGLATTLAGCGDDESTDAGNGSPSSSATTTSTDEAGSLRVTDPWVKAADSGMTAAFGVLTNTGDEPVVVTAASTTVNAMTELHETIQNDDGSMAMQPKEGGFTVPAGGTLELAPGGNHIMLMELTQKLEPGTDVEITLTLGDGSTAVVQATVKAFDGADEKYQEGSH</sequence>
<evidence type="ECO:0000313" key="4">
    <source>
        <dbReference type="Proteomes" id="UP001501581"/>
    </source>
</evidence>
<gene>
    <name evidence="3" type="ORF">GCM10009668_01840</name>
</gene>
<evidence type="ECO:0000256" key="2">
    <source>
        <dbReference type="SAM" id="SignalP"/>
    </source>
</evidence>
<comment type="caution">
    <text evidence="3">The sequence shown here is derived from an EMBL/GenBank/DDBJ whole genome shotgun (WGS) entry which is preliminary data.</text>
</comment>
<dbReference type="PROSITE" id="PS51257">
    <property type="entry name" value="PROKAR_LIPOPROTEIN"/>
    <property type="match status" value="1"/>
</dbReference>
<dbReference type="PANTHER" id="PTHR36302">
    <property type="entry name" value="BLR7088 PROTEIN"/>
    <property type="match status" value="1"/>
</dbReference>
<dbReference type="Gene3D" id="2.60.40.1890">
    <property type="entry name" value="PCu(A)C copper chaperone"/>
    <property type="match status" value="1"/>
</dbReference>
<evidence type="ECO:0008006" key="5">
    <source>
        <dbReference type="Google" id="ProtNLM"/>
    </source>
</evidence>
<dbReference type="PANTHER" id="PTHR36302:SF1">
    <property type="entry name" value="COPPER CHAPERONE PCU(A)C"/>
    <property type="match status" value="1"/>
</dbReference>
<dbReference type="Proteomes" id="UP001501581">
    <property type="component" value="Unassembled WGS sequence"/>
</dbReference>
<feature type="chain" id="PRO_5046691916" description="Copper chaperone PCu(A)C" evidence="2">
    <location>
        <begin position="20"/>
        <end position="178"/>
    </location>
</feature>
<dbReference type="SUPFAM" id="SSF110087">
    <property type="entry name" value="DR1885-like metal-binding protein"/>
    <property type="match status" value="1"/>
</dbReference>
<protein>
    <recommendedName>
        <fullName evidence="5">Copper chaperone PCu(A)C</fullName>
    </recommendedName>
</protein>
<reference evidence="3 4" key="1">
    <citation type="journal article" date="2019" name="Int. J. Syst. Evol. Microbiol.">
        <title>The Global Catalogue of Microorganisms (GCM) 10K type strain sequencing project: providing services to taxonomists for standard genome sequencing and annotation.</title>
        <authorList>
            <consortium name="The Broad Institute Genomics Platform"/>
            <consortium name="The Broad Institute Genome Sequencing Center for Infectious Disease"/>
            <person name="Wu L."/>
            <person name="Ma J."/>
        </authorList>
    </citation>
    <scope>NUCLEOTIDE SEQUENCE [LARGE SCALE GENOMIC DNA]</scope>
    <source>
        <strain evidence="3 4">JCM 13008</strain>
    </source>
</reference>
<dbReference type="Pfam" id="PF04314">
    <property type="entry name" value="PCuAC"/>
    <property type="match status" value="1"/>
</dbReference>
<proteinExistence type="predicted"/>
<dbReference type="InterPro" id="IPR036182">
    <property type="entry name" value="PCuAC_sf"/>
</dbReference>
<feature type="signal peptide" evidence="2">
    <location>
        <begin position="1"/>
        <end position="19"/>
    </location>
</feature>
<feature type="compositionally biased region" description="Low complexity" evidence="1">
    <location>
        <begin position="33"/>
        <end position="43"/>
    </location>
</feature>
<name>A0ABN1TM93_9ACTN</name>
<dbReference type="EMBL" id="BAAALG010000001">
    <property type="protein sequence ID" value="GAA1090824.1"/>
    <property type="molecule type" value="Genomic_DNA"/>
</dbReference>
<keyword evidence="4" id="KW-1185">Reference proteome</keyword>
<keyword evidence="2" id="KW-0732">Signal</keyword>
<evidence type="ECO:0000313" key="3">
    <source>
        <dbReference type="EMBL" id="GAA1090824.1"/>
    </source>
</evidence>
<accession>A0ABN1TM93</accession>